<feature type="domain" description="Peptidase M28" evidence="7">
    <location>
        <begin position="441"/>
        <end position="652"/>
    </location>
</feature>
<evidence type="ECO:0000256" key="3">
    <source>
        <dbReference type="ARBA" id="ARBA00012012"/>
    </source>
</evidence>
<dbReference type="GO" id="GO:0016603">
    <property type="term" value="F:glutaminyl-peptide cyclotransferase activity"/>
    <property type="evidence" value="ECO:0007669"/>
    <property type="project" value="UniProtKB-EC"/>
</dbReference>
<dbReference type="InterPro" id="IPR007484">
    <property type="entry name" value="Peptidase_M28"/>
</dbReference>
<keyword evidence="5" id="KW-0012">Acyltransferase</keyword>
<dbReference type="EC" id="2.3.2.5" evidence="3"/>
<evidence type="ECO:0000256" key="6">
    <source>
        <dbReference type="SAM" id="SignalP"/>
    </source>
</evidence>
<dbReference type="InterPro" id="IPR040234">
    <property type="entry name" value="QC/QCL"/>
</dbReference>
<name>A0A3M7SHU6_BRAPC</name>
<keyword evidence="6" id="KW-0732">Signal</keyword>
<keyword evidence="4 8" id="KW-0808">Transferase</keyword>
<protein>
    <recommendedName>
        <fullName evidence="3">glutaminyl-peptide cyclotransferase</fullName>
        <ecNumber evidence="3">2.3.2.5</ecNumber>
    </recommendedName>
</protein>
<evidence type="ECO:0000256" key="5">
    <source>
        <dbReference type="ARBA" id="ARBA00023315"/>
    </source>
</evidence>
<reference evidence="8 9" key="1">
    <citation type="journal article" date="2018" name="Sci. Rep.">
        <title>Genomic signatures of local adaptation to the degree of environmental predictability in rotifers.</title>
        <authorList>
            <person name="Franch-Gras L."/>
            <person name="Hahn C."/>
            <person name="Garcia-Roger E.M."/>
            <person name="Carmona M.J."/>
            <person name="Serra M."/>
            <person name="Gomez A."/>
        </authorList>
    </citation>
    <scope>NUCLEOTIDE SEQUENCE [LARGE SCALE GENOMIC DNA]</scope>
    <source>
        <strain evidence="8">HYR1</strain>
    </source>
</reference>
<dbReference type="GO" id="GO:0008270">
    <property type="term" value="F:zinc ion binding"/>
    <property type="evidence" value="ECO:0007669"/>
    <property type="project" value="TreeGrafter"/>
</dbReference>
<evidence type="ECO:0000256" key="4">
    <source>
        <dbReference type="ARBA" id="ARBA00022679"/>
    </source>
</evidence>
<evidence type="ECO:0000256" key="2">
    <source>
        <dbReference type="ARBA" id="ARBA00006014"/>
    </source>
</evidence>
<evidence type="ECO:0000313" key="8">
    <source>
        <dbReference type="EMBL" id="RNA35299.1"/>
    </source>
</evidence>
<feature type="domain" description="Peptidase M28" evidence="7">
    <location>
        <begin position="122"/>
        <end position="335"/>
    </location>
</feature>
<dbReference type="STRING" id="10195.A0A3M7SHU6"/>
<accession>A0A3M7SHU6</accession>
<feature type="signal peptide" evidence="6">
    <location>
        <begin position="1"/>
        <end position="19"/>
    </location>
</feature>
<evidence type="ECO:0000313" key="9">
    <source>
        <dbReference type="Proteomes" id="UP000276133"/>
    </source>
</evidence>
<gene>
    <name evidence="8" type="ORF">BpHYR1_045989</name>
</gene>
<sequence>MDFILKFLLFSTLMVGIRPQRNNVVHKSRLSSLKLESLESGYDDFMKFLRPIAIPRVSGTENNFKVRNYLISQMQSFGWHIEMDNFTAKTPLGDKPMSNIIATLPIGRHFNSDQTPNPLVLNRVIFACHYDSKYFPNFDFIAATDSAVPCAMLLDMAKFLFENSNLEQFSNLIRHIQFIFFDGEEAFKDWTSTDSLYGSRNYADKLSKLHQQTAFDSMDLFVLMDLFGGDNSKFPNYFPSDPTSRNAYLLMNRIEKVLIKKKALSKSSQYYFKDIQGNGRNFPVDDDHRPFLRKNVPILHLIPSPFPSVWHTQWDTVESLNQDHIQDMRKMMKYFLMEILNNVIRSRLSGSVKISSLQSSYTEFYSLLKPIANIRVSGTSSNAKVKNFLASQMRSYGWRVELDNFNAHTPYGLKPMANIIATYTIGKNFYSNIYADPVSFNRVIFACHYDSKFFRSFAFVGATDSAVPCAILLDMAKFLNENINKNQFLKLNRHIQFIFFDGEEAFKTWSATDSLYGSRNYADKLSRQYGQKAFDSMDLFVLLDLLGGYSSSFPNYYWSNPTSNQAYLLMNKIEQNLISQKALSKSRLYYFKHIGGRNVRQVDDDHKPFLRKNVPVLHLIPSPFPSVWHTERDNLRNLYPKHIQDLRKILKYFLLEILNNH</sequence>
<dbReference type="Proteomes" id="UP000276133">
    <property type="component" value="Unassembled WGS sequence"/>
</dbReference>
<comment type="caution">
    <text evidence="8">The sequence shown here is derived from an EMBL/GenBank/DDBJ whole genome shotgun (WGS) entry which is preliminary data.</text>
</comment>
<dbReference type="EMBL" id="REGN01001343">
    <property type="protein sequence ID" value="RNA35299.1"/>
    <property type="molecule type" value="Genomic_DNA"/>
</dbReference>
<dbReference type="SUPFAM" id="SSF53187">
    <property type="entry name" value="Zn-dependent exopeptidases"/>
    <property type="match status" value="2"/>
</dbReference>
<comment type="catalytic activity">
    <reaction evidence="1">
        <text>N-terminal L-glutaminyl-[peptide] = N-terminal 5-oxo-L-prolyl-[peptide] + NH4(+)</text>
        <dbReference type="Rhea" id="RHEA:23652"/>
        <dbReference type="Rhea" id="RHEA-COMP:11736"/>
        <dbReference type="Rhea" id="RHEA-COMP:11846"/>
        <dbReference type="ChEBI" id="CHEBI:28938"/>
        <dbReference type="ChEBI" id="CHEBI:64722"/>
        <dbReference type="ChEBI" id="CHEBI:87215"/>
        <dbReference type="EC" id="2.3.2.5"/>
    </reaction>
</comment>
<dbReference type="Pfam" id="PF04389">
    <property type="entry name" value="Peptidase_M28"/>
    <property type="match status" value="2"/>
</dbReference>
<dbReference type="Gene3D" id="3.40.630.10">
    <property type="entry name" value="Zn peptidases"/>
    <property type="match status" value="2"/>
</dbReference>
<proteinExistence type="inferred from homology"/>
<keyword evidence="9" id="KW-1185">Reference proteome</keyword>
<organism evidence="8 9">
    <name type="scientific">Brachionus plicatilis</name>
    <name type="common">Marine rotifer</name>
    <name type="synonym">Brachionus muelleri</name>
    <dbReference type="NCBI Taxonomy" id="10195"/>
    <lineage>
        <taxon>Eukaryota</taxon>
        <taxon>Metazoa</taxon>
        <taxon>Spiralia</taxon>
        <taxon>Gnathifera</taxon>
        <taxon>Rotifera</taxon>
        <taxon>Eurotatoria</taxon>
        <taxon>Monogononta</taxon>
        <taxon>Pseudotrocha</taxon>
        <taxon>Ploima</taxon>
        <taxon>Brachionidae</taxon>
        <taxon>Brachionus</taxon>
    </lineage>
</organism>
<dbReference type="AlphaFoldDB" id="A0A3M7SHU6"/>
<feature type="chain" id="PRO_5018241758" description="glutaminyl-peptide cyclotransferase" evidence="6">
    <location>
        <begin position="20"/>
        <end position="661"/>
    </location>
</feature>
<comment type="similarity">
    <text evidence="2">Belongs to the glutaminyl-peptide cyclotransferase family.</text>
</comment>
<dbReference type="PANTHER" id="PTHR12283:SF6">
    <property type="entry name" value="GLUTAMINYL-PEPTIDE CYCLOTRANSFERASE-RELATED"/>
    <property type="match status" value="1"/>
</dbReference>
<dbReference type="PANTHER" id="PTHR12283">
    <property type="entry name" value="GLUTAMINYL-PEPTIDE CYCLOTRANSFERASE"/>
    <property type="match status" value="1"/>
</dbReference>
<evidence type="ECO:0000256" key="1">
    <source>
        <dbReference type="ARBA" id="ARBA00000001"/>
    </source>
</evidence>
<dbReference type="OrthoDB" id="3907302at2759"/>
<evidence type="ECO:0000259" key="7">
    <source>
        <dbReference type="Pfam" id="PF04389"/>
    </source>
</evidence>